<evidence type="ECO:0000313" key="2">
    <source>
        <dbReference type="Proteomes" id="UP001162501"/>
    </source>
</evidence>
<organism evidence="1 2">
    <name type="scientific">Rangifer tarandus platyrhynchus</name>
    <name type="common">Svalbard reindeer</name>
    <dbReference type="NCBI Taxonomy" id="3082113"/>
    <lineage>
        <taxon>Eukaryota</taxon>
        <taxon>Metazoa</taxon>
        <taxon>Chordata</taxon>
        <taxon>Craniata</taxon>
        <taxon>Vertebrata</taxon>
        <taxon>Euteleostomi</taxon>
        <taxon>Mammalia</taxon>
        <taxon>Eutheria</taxon>
        <taxon>Laurasiatheria</taxon>
        <taxon>Artiodactyla</taxon>
        <taxon>Ruminantia</taxon>
        <taxon>Pecora</taxon>
        <taxon>Cervidae</taxon>
        <taxon>Odocoileinae</taxon>
        <taxon>Rangifer</taxon>
    </lineage>
</organism>
<name>A0ACB1MMC0_RANTA</name>
<proteinExistence type="predicted"/>
<dbReference type="Proteomes" id="UP001162501">
    <property type="component" value="Chromosome 34"/>
</dbReference>
<reference evidence="1" key="1">
    <citation type="submission" date="2025-03" db="EMBL/GenBank/DDBJ databases">
        <authorList>
            <consortium name="ELIXIR-Norway"/>
            <consortium name="Elixir Norway"/>
        </authorList>
    </citation>
    <scope>NUCLEOTIDE SEQUENCE</scope>
</reference>
<protein>
    <submittedName>
        <fullName evidence="1">Uncharacterized protein</fullName>
    </submittedName>
</protein>
<gene>
    <name evidence="1" type="ORF">MRATA1EN22A_LOCUS22198</name>
</gene>
<evidence type="ECO:0000313" key="1">
    <source>
        <dbReference type="EMBL" id="CAN0499809.1"/>
    </source>
</evidence>
<accession>A0ACB1MMC0</accession>
<sequence>MWPLEPMEHPQWRRSELESDLQIEPAAFKALFSSEKPKPEDENLIFFCQMGKRGLQATQVAQSLGYEGARNYEDTSHRAPNMTLGIRKLRLVFPSARLQTSLSCPDPWKVTLWLFTAKVKIPGRRDFD</sequence>
<dbReference type="EMBL" id="OZ243562">
    <property type="protein sequence ID" value="CAN0499809.1"/>
    <property type="molecule type" value="Genomic_DNA"/>
</dbReference>